<reference evidence="2" key="2">
    <citation type="submission" date="2016-04" db="UniProtKB">
        <authorList>
            <consortium name="EnsemblMetazoa"/>
        </authorList>
    </citation>
    <scope>IDENTIFICATION</scope>
</reference>
<proteinExistence type="predicted"/>
<keyword evidence="1" id="KW-0812">Transmembrane</keyword>
<feature type="transmembrane region" description="Helical" evidence="1">
    <location>
        <begin position="90"/>
        <end position="108"/>
    </location>
</feature>
<sequence length="109" mass="12118">MTVKTAIKCLPSLKALAKAKTNKQRKLILDHANKCIYSVIAEIARETLKGTFDLSEQRKNKLKPYKKHIRALARKSNPTTKKKIINQQGGFLPGLLVPAITLLANLAAR</sequence>
<keyword evidence="1" id="KW-0472">Membrane</keyword>
<evidence type="ECO:0000313" key="3">
    <source>
        <dbReference type="Proteomes" id="UP000015104"/>
    </source>
</evidence>
<name>A0A158P511_TETUR</name>
<evidence type="ECO:0000256" key="1">
    <source>
        <dbReference type="SAM" id="Phobius"/>
    </source>
</evidence>
<reference evidence="3" key="1">
    <citation type="submission" date="2011-08" db="EMBL/GenBank/DDBJ databases">
        <authorList>
            <person name="Rombauts S."/>
        </authorList>
    </citation>
    <scope>NUCLEOTIDE SEQUENCE</scope>
    <source>
        <strain evidence="3">London</strain>
    </source>
</reference>
<accession>A0A158P511</accession>
<dbReference type="EMBL" id="CAEY01000057">
    <property type="status" value="NOT_ANNOTATED_CDS"/>
    <property type="molecule type" value="Genomic_DNA"/>
</dbReference>
<protein>
    <submittedName>
        <fullName evidence="2">Uncharacterized protein</fullName>
    </submittedName>
</protein>
<keyword evidence="3" id="KW-1185">Reference proteome</keyword>
<organism evidence="2 3">
    <name type="scientific">Tetranychus urticae</name>
    <name type="common">Two-spotted spider mite</name>
    <dbReference type="NCBI Taxonomy" id="32264"/>
    <lineage>
        <taxon>Eukaryota</taxon>
        <taxon>Metazoa</taxon>
        <taxon>Ecdysozoa</taxon>
        <taxon>Arthropoda</taxon>
        <taxon>Chelicerata</taxon>
        <taxon>Arachnida</taxon>
        <taxon>Acari</taxon>
        <taxon>Acariformes</taxon>
        <taxon>Trombidiformes</taxon>
        <taxon>Prostigmata</taxon>
        <taxon>Eleutherengona</taxon>
        <taxon>Raphignathae</taxon>
        <taxon>Tetranychoidea</taxon>
        <taxon>Tetranychidae</taxon>
        <taxon>Tetranychus</taxon>
    </lineage>
</organism>
<dbReference type="AlphaFoldDB" id="A0A158P511"/>
<dbReference type="Proteomes" id="UP000015104">
    <property type="component" value="Unassembled WGS sequence"/>
</dbReference>
<dbReference type="EnsemblMetazoa" id="tetur117g00070.1">
    <property type="protein sequence ID" value="tetur117g00070.1"/>
    <property type="gene ID" value="tetur117g00070"/>
</dbReference>
<keyword evidence="1" id="KW-1133">Transmembrane helix</keyword>
<evidence type="ECO:0000313" key="2">
    <source>
        <dbReference type="EnsemblMetazoa" id="tetur117g00070.1"/>
    </source>
</evidence>